<evidence type="ECO:0000313" key="5">
    <source>
        <dbReference type="EMBL" id="CAE0720825.1"/>
    </source>
</evidence>
<feature type="region of interest" description="Disordered" evidence="1">
    <location>
        <begin position="90"/>
        <end position="246"/>
    </location>
</feature>
<reference evidence="4" key="1">
    <citation type="submission" date="2021-01" db="EMBL/GenBank/DDBJ databases">
        <authorList>
            <person name="Corre E."/>
            <person name="Pelletier E."/>
            <person name="Niang G."/>
            <person name="Scheremetjew M."/>
            <person name="Finn R."/>
            <person name="Kale V."/>
            <person name="Holt S."/>
            <person name="Cochrane G."/>
            <person name="Meng A."/>
            <person name="Brown T."/>
            <person name="Cohen L."/>
        </authorList>
    </citation>
    <scope>NUCLEOTIDE SEQUENCE</scope>
    <source>
        <strain evidence="4">10249 10 AB</strain>
    </source>
</reference>
<feature type="compositionally biased region" description="Basic and acidic residues" evidence="1">
    <location>
        <begin position="145"/>
        <end position="154"/>
    </location>
</feature>
<evidence type="ECO:0000256" key="1">
    <source>
        <dbReference type="SAM" id="MobiDB-lite"/>
    </source>
</evidence>
<feature type="compositionally biased region" description="Basic and acidic residues" evidence="1">
    <location>
        <begin position="194"/>
        <end position="205"/>
    </location>
</feature>
<dbReference type="EMBL" id="HBIX01019075">
    <property type="protein sequence ID" value="CAE0720825.1"/>
    <property type="molecule type" value="Transcribed_RNA"/>
</dbReference>
<sequence length="282" mass="31685">MAKTLRRSRRATKKGVSDYNVGDIVEIDRQHGVIARGRLAQLLTEGPSPNPRWLVKFDSQPYKDEEMYERAFGKLLHSAEEKEMYERAFGKIPYSAEENEEQQSPIANPEPTSSGTTRGKTSMTTVDAASDEKGQWTFSEEERSDDGKKGKNSNDESIEVATENTNSRSRAVQFQRASATFSQDSADDSSPTEEASRSRASAREARSRRRQAMIDDAAIVPGTEILAGKRKIPPPPGNRSKQYKSNEVPYAEEGEVVKVKLLTGTLYLYRGEQRRVEFVRRV</sequence>
<name>A0A6V0A2D6_9STRA</name>
<feature type="compositionally biased region" description="Polar residues" evidence="1">
    <location>
        <begin position="162"/>
        <end position="184"/>
    </location>
</feature>
<evidence type="ECO:0000313" key="4">
    <source>
        <dbReference type="EMBL" id="CAE0720824.1"/>
    </source>
</evidence>
<dbReference type="EMBL" id="HBIX01019074">
    <property type="protein sequence ID" value="CAE0720824.1"/>
    <property type="molecule type" value="Transcribed_RNA"/>
</dbReference>
<dbReference type="EMBL" id="HBIX01019073">
    <property type="protein sequence ID" value="CAE0720823.1"/>
    <property type="molecule type" value="Transcribed_RNA"/>
</dbReference>
<protein>
    <submittedName>
        <fullName evidence="4">Uncharacterized protein</fullName>
    </submittedName>
</protein>
<evidence type="ECO:0000313" key="2">
    <source>
        <dbReference type="EMBL" id="CAE0720822.1"/>
    </source>
</evidence>
<organism evidence="4">
    <name type="scientific">Pseudo-nitzschia australis</name>
    <dbReference type="NCBI Taxonomy" id="44445"/>
    <lineage>
        <taxon>Eukaryota</taxon>
        <taxon>Sar</taxon>
        <taxon>Stramenopiles</taxon>
        <taxon>Ochrophyta</taxon>
        <taxon>Bacillariophyta</taxon>
        <taxon>Bacillariophyceae</taxon>
        <taxon>Bacillariophycidae</taxon>
        <taxon>Bacillariales</taxon>
        <taxon>Bacillariaceae</taxon>
        <taxon>Pseudo-nitzschia</taxon>
    </lineage>
</organism>
<dbReference type="AlphaFoldDB" id="A0A6V0A2D6"/>
<dbReference type="EMBL" id="HBIX01019072">
    <property type="protein sequence ID" value="CAE0720822.1"/>
    <property type="molecule type" value="Transcribed_RNA"/>
</dbReference>
<proteinExistence type="predicted"/>
<gene>
    <name evidence="2" type="ORF">PAUS00366_LOCUS13576</name>
    <name evidence="3" type="ORF">PAUS00366_LOCUS13577</name>
    <name evidence="4" type="ORF">PAUS00366_LOCUS13578</name>
    <name evidence="5" type="ORF">PAUS00366_LOCUS13579</name>
</gene>
<feature type="compositionally biased region" description="Polar residues" evidence="1">
    <location>
        <begin position="102"/>
        <end position="127"/>
    </location>
</feature>
<accession>A0A6V0A2D6</accession>
<evidence type="ECO:0000313" key="3">
    <source>
        <dbReference type="EMBL" id="CAE0720823.1"/>
    </source>
</evidence>